<feature type="region of interest" description="Disordered" evidence="2">
    <location>
        <begin position="208"/>
        <end position="233"/>
    </location>
</feature>
<organism evidence="3">
    <name type="scientific">Siphoviridae sp. ctL0q1</name>
    <dbReference type="NCBI Taxonomy" id="2825449"/>
    <lineage>
        <taxon>Viruses</taxon>
        <taxon>Duplodnaviria</taxon>
        <taxon>Heunggongvirae</taxon>
        <taxon>Uroviricota</taxon>
        <taxon>Caudoviricetes</taxon>
    </lineage>
</organism>
<name>A0A8S5PIW8_9CAUD</name>
<evidence type="ECO:0000313" key="3">
    <source>
        <dbReference type="EMBL" id="DAE06850.1"/>
    </source>
</evidence>
<feature type="region of interest" description="Disordered" evidence="2">
    <location>
        <begin position="280"/>
        <end position="310"/>
    </location>
</feature>
<sequence length="825" mass="90817">MVEELKIAIKVDDDSIEQSLLKQFANAQKMADKVVLDFKNVNFADKEIEAKFKTLQKKADQNPIDLSISKDSIQMLSQISNKLGDIFKIAQGKSVIDSSSTNADIGKIENKLNELTKKYEDLQKKAFGGISGKEVNLVDNDEFQKLSQEVQNIKSELNDLKDVISNLISDNEGLGNFADQLDDRLRGLDDTVLDLTKRLQTLYSVIEQNPKTNNSNNSSEVEGMKQVGKSTEEAVQAKKDFATANEGVQSSIDESKSPLQLEAELMNQIARSAREAADAKKEFVEANEQVKASADDSNSENKKNRYKNKKKVSEEEFLKDAAKYSSAANGKLSSAGYSILGGSVDSSLITDGLAKGLVKVSAKVKDADGVWRSFSAKVDADGNVIDERFRTITKNVANLNYQLSNYGKDHVRIQETEDQIREGEKLSEVMSRYETIRKRIATGKAYKTDEEEAQSLLATIEKIMGIADGSVTILSEHQLAEAQSRLEKINTIVSDLYQKNISNRINQLTPYDKKLSGYNATLDRFKAQGWASPDYTKNVQAVSDALSNYSNELQRLHSSPELIDREALSGLDDFKKKLDSAIMSVNNMTSAEKGFTALTQQKALRNINQILESNSKMSSQAKAKIRAYYNEIKSGNPSASLDVLLSKIQEIANAEIAAGRGGKSLFAAVKEKAFYGLANTIGTFFGLNDLIQYGKQAANIVTDLNTQITELAKVSEQTSSQIYKDFKSYSDIAENMGATISDTISATADWSRNGYNIPDAKELAEVALLYKNVGDGIDITEANESLISTLKGFKLEADQAEHIIDVFNEVDTLASHCSNVMALCA</sequence>
<reference evidence="3" key="1">
    <citation type="journal article" date="2021" name="Proc. Natl. Acad. Sci. U.S.A.">
        <title>A Catalog of Tens of Thousands of Viruses from Human Metagenomes Reveals Hidden Associations with Chronic Diseases.</title>
        <authorList>
            <person name="Tisza M.J."/>
            <person name="Buck C.B."/>
        </authorList>
    </citation>
    <scope>NUCLEOTIDE SEQUENCE</scope>
    <source>
        <strain evidence="3">CtL0q1</strain>
    </source>
</reference>
<evidence type="ECO:0000256" key="1">
    <source>
        <dbReference type="SAM" id="Coils"/>
    </source>
</evidence>
<dbReference type="GO" id="GO:0098003">
    <property type="term" value="P:viral tail assembly"/>
    <property type="evidence" value="ECO:0007669"/>
    <property type="project" value="UniProtKB-KW"/>
</dbReference>
<evidence type="ECO:0000256" key="2">
    <source>
        <dbReference type="SAM" id="MobiDB-lite"/>
    </source>
</evidence>
<keyword evidence="1" id="KW-0175">Coiled coil</keyword>
<feature type="compositionally biased region" description="Polar residues" evidence="2">
    <location>
        <begin position="208"/>
        <end position="220"/>
    </location>
</feature>
<proteinExistence type="predicted"/>
<protein>
    <submittedName>
        <fullName evidence="3">Minor tail protein</fullName>
    </submittedName>
</protein>
<accession>A0A8S5PIW8</accession>
<feature type="coiled-coil region" evidence="1">
    <location>
        <begin position="105"/>
        <end position="170"/>
    </location>
</feature>
<dbReference type="EMBL" id="BK015443">
    <property type="protein sequence ID" value="DAE06850.1"/>
    <property type="molecule type" value="Genomic_DNA"/>
</dbReference>